<evidence type="ECO:0000256" key="1">
    <source>
        <dbReference type="ARBA" id="ARBA00004328"/>
    </source>
</evidence>
<dbReference type="EMBL" id="JAAKZZ010000305">
    <property type="protein sequence ID" value="NGO71455.1"/>
    <property type="molecule type" value="Genomic_DNA"/>
</dbReference>
<accession>A0A6G4X1T1</accession>
<dbReference type="Proteomes" id="UP000477722">
    <property type="component" value="Unassembled WGS sequence"/>
</dbReference>
<dbReference type="NCBIfam" id="TIGR01554">
    <property type="entry name" value="major_cap_HK97"/>
    <property type="match status" value="1"/>
</dbReference>
<keyword evidence="4" id="KW-1185">Reference proteome</keyword>
<dbReference type="Pfam" id="PF05065">
    <property type="entry name" value="Phage_capsid"/>
    <property type="match status" value="1"/>
</dbReference>
<gene>
    <name evidence="3" type="ORF">G5C65_24505</name>
</gene>
<comment type="caution">
    <text evidence="3">The sequence shown here is derived from an EMBL/GenBank/DDBJ whole genome shotgun (WGS) entry which is preliminary data.</text>
</comment>
<name>A0A6G4X1T1_9ACTN</name>
<proteinExistence type="predicted"/>
<comment type="subcellular location">
    <subcellularLocation>
        <location evidence="1">Virion</location>
    </subcellularLocation>
</comment>
<feature type="domain" description="Phage capsid-like C-terminal" evidence="2">
    <location>
        <begin position="14"/>
        <end position="303"/>
    </location>
</feature>
<dbReference type="RefSeq" id="WP_165301088.1">
    <property type="nucleotide sequence ID" value="NZ_JAAKZZ010000305.1"/>
</dbReference>
<protein>
    <submittedName>
        <fullName evidence="3">Phage major capsid protein</fullName>
    </submittedName>
</protein>
<sequence length="310" mass="32969">MPVPGVLADIGQLPVEVLRPIFEKAQEQSLILGMANTMPLTYGQTNIPVIAQRPEAGPVGESEQKPQSEYRYEMRVVTPRKFATIVTVSEEFMEADIAGLYSQIQGDLSFAIARAVDLAVLHGRAATTGGELAGVDGQFLNATDNRVTLGTALPDEGGMAKDIGDGYELVINDGHDFTGFAADPRFRARAVNAYDSFGRPLFQAAGPDLSNATNSLMGLPVRYGRGVSGQIGASADTLVRAIGGDWNQLRVGIVKDLKLDVTNLAAVTLGGQLVSLFENNLVALRAEIIFGWAIGDLDAFAAYEDAPARS</sequence>
<evidence type="ECO:0000259" key="2">
    <source>
        <dbReference type="Pfam" id="PF05065"/>
    </source>
</evidence>
<evidence type="ECO:0000313" key="3">
    <source>
        <dbReference type="EMBL" id="NGO71455.1"/>
    </source>
</evidence>
<reference evidence="3 4" key="1">
    <citation type="submission" date="2020-02" db="EMBL/GenBank/DDBJ databases">
        <title>Whole-genome analyses of novel actinobacteria.</title>
        <authorList>
            <person name="Sahin N."/>
            <person name="Tatar D."/>
        </authorList>
    </citation>
    <scope>NUCLEOTIDE SEQUENCE [LARGE SCALE GENOMIC DNA]</scope>
    <source>
        <strain evidence="3 4">SB3404</strain>
    </source>
</reference>
<dbReference type="Gene3D" id="3.30.2400.10">
    <property type="entry name" value="Major capsid protein gp5"/>
    <property type="match status" value="1"/>
</dbReference>
<dbReference type="Gene3D" id="3.30.2320.10">
    <property type="entry name" value="hypothetical protein PF0899 domain"/>
    <property type="match status" value="1"/>
</dbReference>
<dbReference type="SUPFAM" id="SSF56563">
    <property type="entry name" value="Major capsid protein gp5"/>
    <property type="match status" value="1"/>
</dbReference>
<dbReference type="InterPro" id="IPR024455">
    <property type="entry name" value="Phage_capsid"/>
</dbReference>
<dbReference type="AlphaFoldDB" id="A0A6G4X1T1"/>
<dbReference type="InterPro" id="IPR054612">
    <property type="entry name" value="Phage_capsid-like_C"/>
</dbReference>
<organism evidence="3 4">
    <name type="scientific">Streptomyces boncukensis</name>
    <dbReference type="NCBI Taxonomy" id="2711219"/>
    <lineage>
        <taxon>Bacteria</taxon>
        <taxon>Bacillati</taxon>
        <taxon>Actinomycetota</taxon>
        <taxon>Actinomycetes</taxon>
        <taxon>Kitasatosporales</taxon>
        <taxon>Streptomycetaceae</taxon>
        <taxon>Streptomyces</taxon>
    </lineage>
</organism>
<evidence type="ECO:0000313" key="4">
    <source>
        <dbReference type="Proteomes" id="UP000477722"/>
    </source>
</evidence>